<protein>
    <submittedName>
        <fullName evidence="1">3669_t:CDS:1</fullName>
    </submittedName>
</protein>
<proteinExistence type="predicted"/>
<reference evidence="1 2" key="1">
    <citation type="submission" date="2021-06" db="EMBL/GenBank/DDBJ databases">
        <authorList>
            <person name="Kallberg Y."/>
            <person name="Tangrot J."/>
            <person name="Rosling A."/>
        </authorList>
    </citation>
    <scope>NUCLEOTIDE SEQUENCE [LARGE SCALE GENOMIC DNA]</scope>
    <source>
        <strain evidence="1 2">120-4 pot B 10/14</strain>
    </source>
</reference>
<sequence>LTEFELREIVKLATIDNDIDDCLDYNIVDEVNENNNTYEGDLSLLFQNNLILEDFVNFRDPVFQERDNVPFEFIKLEV</sequence>
<keyword evidence="2" id="KW-1185">Reference proteome</keyword>
<dbReference type="Proteomes" id="UP000789901">
    <property type="component" value="Unassembled WGS sequence"/>
</dbReference>
<gene>
    <name evidence="1" type="ORF">GMARGA_LOCUS29843</name>
</gene>
<dbReference type="EMBL" id="CAJVQB010040885">
    <property type="protein sequence ID" value="CAG8828909.1"/>
    <property type="molecule type" value="Genomic_DNA"/>
</dbReference>
<accession>A0ABN7WDZ6</accession>
<name>A0ABN7WDZ6_GIGMA</name>
<feature type="non-terminal residue" evidence="1">
    <location>
        <position position="1"/>
    </location>
</feature>
<comment type="caution">
    <text evidence="1">The sequence shown here is derived from an EMBL/GenBank/DDBJ whole genome shotgun (WGS) entry which is preliminary data.</text>
</comment>
<evidence type="ECO:0000313" key="1">
    <source>
        <dbReference type="EMBL" id="CAG8828909.1"/>
    </source>
</evidence>
<evidence type="ECO:0000313" key="2">
    <source>
        <dbReference type="Proteomes" id="UP000789901"/>
    </source>
</evidence>
<organism evidence="1 2">
    <name type="scientific">Gigaspora margarita</name>
    <dbReference type="NCBI Taxonomy" id="4874"/>
    <lineage>
        <taxon>Eukaryota</taxon>
        <taxon>Fungi</taxon>
        <taxon>Fungi incertae sedis</taxon>
        <taxon>Mucoromycota</taxon>
        <taxon>Glomeromycotina</taxon>
        <taxon>Glomeromycetes</taxon>
        <taxon>Diversisporales</taxon>
        <taxon>Gigasporaceae</taxon>
        <taxon>Gigaspora</taxon>
    </lineage>
</organism>